<comment type="caution">
    <text evidence="2">The sequence shown here is derived from an EMBL/GenBank/DDBJ whole genome shotgun (WGS) entry which is preliminary data.</text>
</comment>
<dbReference type="Gene3D" id="1.10.10.10">
    <property type="entry name" value="Winged helix-like DNA-binding domain superfamily/Winged helix DNA-binding domain"/>
    <property type="match status" value="1"/>
</dbReference>
<dbReference type="InterPro" id="IPR055775">
    <property type="entry name" value="DUF7351"/>
</dbReference>
<dbReference type="PROSITE" id="PS50987">
    <property type="entry name" value="HTH_ARSR_2"/>
    <property type="match status" value="1"/>
</dbReference>
<dbReference type="InterPro" id="IPR036388">
    <property type="entry name" value="WH-like_DNA-bd_sf"/>
</dbReference>
<dbReference type="Proteomes" id="UP000007813">
    <property type="component" value="Unassembled WGS sequence"/>
</dbReference>
<dbReference type="OrthoDB" id="8482at2157"/>
<feature type="domain" description="HTH arsR-type" evidence="1">
    <location>
        <begin position="2"/>
        <end position="97"/>
    </location>
</feature>
<name>J3A362_9EURY</name>
<dbReference type="GO" id="GO:0003700">
    <property type="term" value="F:DNA-binding transcription factor activity"/>
    <property type="evidence" value="ECO:0007669"/>
    <property type="project" value="InterPro"/>
</dbReference>
<dbReference type="eggNOG" id="arCOG03860">
    <property type="taxonomic scope" value="Archaea"/>
</dbReference>
<organism evidence="2 3">
    <name type="scientific">Halogranum salarium B-1</name>
    <dbReference type="NCBI Taxonomy" id="1210908"/>
    <lineage>
        <taxon>Archaea</taxon>
        <taxon>Methanobacteriati</taxon>
        <taxon>Methanobacteriota</taxon>
        <taxon>Stenosarchaea group</taxon>
        <taxon>Halobacteria</taxon>
        <taxon>Halobacteriales</taxon>
        <taxon>Haloferacaceae</taxon>
    </lineage>
</organism>
<accession>J3A362</accession>
<evidence type="ECO:0000313" key="2">
    <source>
        <dbReference type="EMBL" id="EJN59788.1"/>
    </source>
</evidence>
<dbReference type="InterPro" id="IPR055771">
    <property type="entry name" value="DUF7347"/>
</dbReference>
<dbReference type="SUPFAM" id="SSF46785">
    <property type="entry name" value="Winged helix' DNA-binding domain"/>
    <property type="match status" value="1"/>
</dbReference>
<reference evidence="2 3" key="1">
    <citation type="journal article" date="2012" name="J. Bacteriol.">
        <title>Draft Genome Sequence of the Extremely Halophilic Archaeon Halogranum salarium B-1T.</title>
        <authorList>
            <person name="Kim K.K."/>
            <person name="Lee K.C."/>
            <person name="Lee J.S."/>
        </authorList>
    </citation>
    <scope>NUCLEOTIDE SEQUENCE [LARGE SCALE GENOMIC DNA]</scope>
    <source>
        <strain evidence="2 3">B-1</strain>
    </source>
</reference>
<dbReference type="InterPro" id="IPR011991">
    <property type="entry name" value="ArsR-like_HTH"/>
</dbReference>
<dbReference type="CDD" id="cd00090">
    <property type="entry name" value="HTH_ARSR"/>
    <property type="match status" value="1"/>
</dbReference>
<evidence type="ECO:0000313" key="3">
    <source>
        <dbReference type="Proteomes" id="UP000007813"/>
    </source>
</evidence>
<dbReference type="Pfam" id="PF24042">
    <property type="entry name" value="DUF7351"/>
    <property type="match status" value="1"/>
</dbReference>
<dbReference type="InterPro" id="IPR036390">
    <property type="entry name" value="WH_DNA-bd_sf"/>
</dbReference>
<sequence length="280" mass="31238">MVDASATDRAVEAFSLLGDDTRLAILRTLWNAEDPLSFGDLRERVGVRDSGRFNYHLKKLDERFVRKTDEGYELRFAGRRVIGALLEGTYDQADDAESIPVDGPCLECGAALTYRYEDEIASVSCDEGHDMLKTGVPPGIFAGRDDEALPRVFERYIRRQSEWTKSGFCPNCSGPTSAQVSESELWDRTDYIMVTFTCERCGQTLHSDVAAALLDHPDLVAFAREHGVGVRETPIWELTLLHDAETTVTTDPFRAAVTFRLDGDERTLVVDEAFSVVDVT</sequence>
<dbReference type="InterPro" id="IPR001845">
    <property type="entry name" value="HTH_ArsR_DNA-bd_dom"/>
</dbReference>
<dbReference type="EMBL" id="ALJD01000004">
    <property type="protein sequence ID" value="EJN59788.1"/>
    <property type="molecule type" value="Genomic_DNA"/>
</dbReference>
<dbReference type="Pfam" id="PF24038">
    <property type="entry name" value="DUF7347"/>
    <property type="match status" value="1"/>
</dbReference>
<dbReference type="AlphaFoldDB" id="J3A362"/>
<gene>
    <name evidence="2" type="ORF">HSB1_19460</name>
</gene>
<dbReference type="RefSeq" id="WP_009367025.1">
    <property type="nucleotide sequence ID" value="NZ_ALJD01000004.1"/>
</dbReference>
<evidence type="ECO:0000259" key="1">
    <source>
        <dbReference type="PROSITE" id="PS50987"/>
    </source>
</evidence>
<protein>
    <recommendedName>
        <fullName evidence="1">HTH arsR-type domain-containing protein</fullName>
    </recommendedName>
</protein>
<proteinExistence type="predicted"/>